<gene>
    <name evidence="1" type="ORF">HPB48_021755</name>
</gene>
<comment type="caution">
    <text evidence="1">The sequence shown here is derived from an EMBL/GenBank/DDBJ whole genome shotgun (WGS) entry which is preliminary data.</text>
</comment>
<evidence type="ECO:0000313" key="2">
    <source>
        <dbReference type="Proteomes" id="UP000821853"/>
    </source>
</evidence>
<sequence length="130" mass="14397">MDYGVISNLKHLYKSRVLSRMVRFADSGKRYAVDLSSAVGMLADASQAVTPATLQNCFLQAGFILDTETACTPREDSLRDLLPPTDVVFDDLHAAAVSIPARITFEGFNNLELRVEFPDEKITRQVTEDS</sequence>
<name>A0A9J6FWY6_HAELO</name>
<dbReference type="VEuPathDB" id="VectorBase:HLOH_048132"/>
<protein>
    <submittedName>
        <fullName evidence="1">Uncharacterized protein</fullName>
    </submittedName>
</protein>
<dbReference type="AlphaFoldDB" id="A0A9J6FWY6"/>
<proteinExistence type="predicted"/>
<evidence type="ECO:0000313" key="1">
    <source>
        <dbReference type="EMBL" id="KAH9366873.1"/>
    </source>
</evidence>
<accession>A0A9J6FWY6</accession>
<dbReference type="Proteomes" id="UP000821853">
    <property type="component" value="Chromosome 2"/>
</dbReference>
<dbReference type="OrthoDB" id="125347at2759"/>
<reference evidence="1 2" key="1">
    <citation type="journal article" date="2020" name="Cell">
        <title>Large-Scale Comparative Analyses of Tick Genomes Elucidate Their Genetic Diversity and Vector Capacities.</title>
        <authorList>
            <consortium name="Tick Genome and Microbiome Consortium (TIGMIC)"/>
            <person name="Jia N."/>
            <person name="Wang J."/>
            <person name="Shi W."/>
            <person name="Du L."/>
            <person name="Sun Y."/>
            <person name="Zhan W."/>
            <person name="Jiang J.F."/>
            <person name="Wang Q."/>
            <person name="Zhang B."/>
            <person name="Ji P."/>
            <person name="Bell-Sakyi L."/>
            <person name="Cui X.M."/>
            <person name="Yuan T.T."/>
            <person name="Jiang B.G."/>
            <person name="Yang W.F."/>
            <person name="Lam T.T."/>
            <person name="Chang Q.C."/>
            <person name="Ding S.J."/>
            <person name="Wang X.J."/>
            <person name="Zhu J.G."/>
            <person name="Ruan X.D."/>
            <person name="Zhao L."/>
            <person name="Wei J.T."/>
            <person name="Ye R.Z."/>
            <person name="Que T.C."/>
            <person name="Du C.H."/>
            <person name="Zhou Y.H."/>
            <person name="Cheng J.X."/>
            <person name="Dai P.F."/>
            <person name="Guo W.B."/>
            <person name="Han X.H."/>
            <person name="Huang E.J."/>
            <person name="Li L.F."/>
            <person name="Wei W."/>
            <person name="Gao Y.C."/>
            <person name="Liu J.Z."/>
            <person name="Shao H.Z."/>
            <person name="Wang X."/>
            <person name="Wang C.C."/>
            <person name="Yang T.C."/>
            <person name="Huo Q.B."/>
            <person name="Li W."/>
            <person name="Chen H.Y."/>
            <person name="Chen S.E."/>
            <person name="Zhou L.G."/>
            <person name="Ni X.B."/>
            <person name="Tian J.H."/>
            <person name="Sheng Y."/>
            <person name="Liu T."/>
            <person name="Pan Y.S."/>
            <person name="Xia L.Y."/>
            <person name="Li J."/>
            <person name="Zhao F."/>
            <person name="Cao W.C."/>
        </authorList>
    </citation>
    <scope>NUCLEOTIDE SEQUENCE [LARGE SCALE GENOMIC DNA]</scope>
    <source>
        <strain evidence="1">HaeL-2018</strain>
    </source>
</reference>
<dbReference type="EMBL" id="JABSTR010000004">
    <property type="protein sequence ID" value="KAH9366873.1"/>
    <property type="molecule type" value="Genomic_DNA"/>
</dbReference>
<keyword evidence="2" id="KW-1185">Reference proteome</keyword>
<organism evidence="1 2">
    <name type="scientific">Haemaphysalis longicornis</name>
    <name type="common">Bush tick</name>
    <dbReference type="NCBI Taxonomy" id="44386"/>
    <lineage>
        <taxon>Eukaryota</taxon>
        <taxon>Metazoa</taxon>
        <taxon>Ecdysozoa</taxon>
        <taxon>Arthropoda</taxon>
        <taxon>Chelicerata</taxon>
        <taxon>Arachnida</taxon>
        <taxon>Acari</taxon>
        <taxon>Parasitiformes</taxon>
        <taxon>Ixodida</taxon>
        <taxon>Ixodoidea</taxon>
        <taxon>Ixodidae</taxon>
        <taxon>Haemaphysalinae</taxon>
        <taxon>Haemaphysalis</taxon>
    </lineage>
</organism>